<feature type="transmembrane region" description="Helical" evidence="6">
    <location>
        <begin position="155"/>
        <end position="173"/>
    </location>
</feature>
<evidence type="ECO:0000256" key="6">
    <source>
        <dbReference type="SAM" id="Phobius"/>
    </source>
</evidence>
<dbReference type="GO" id="GO:0005886">
    <property type="term" value="C:plasma membrane"/>
    <property type="evidence" value="ECO:0007669"/>
    <property type="project" value="UniProtKB-ARBA"/>
</dbReference>
<proteinExistence type="predicted"/>
<dbReference type="InterPro" id="IPR051611">
    <property type="entry name" value="ECF_transporter_component"/>
</dbReference>
<feature type="transmembrane region" description="Helical" evidence="6">
    <location>
        <begin position="70"/>
        <end position="86"/>
    </location>
</feature>
<keyword evidence="5 6" id="KW-0472">Membrane</keyword>
<dbReference type="CDD" id="cd16914">
    <property type="entry name" value="EcfT"/>
    <property type="match status" value="1"/>
</dbReference>
<accession>A0A1F7S176</accession>
<feature type="transmembrane region" description="Helical" evidence="6">
    <location>
        <begin position="245"/>
        <end position="262"/>
    </location>
</feature>
<keyword evidence="2" id="KW-1003">Cell membrane</keyword>
<organism evidence="7 8">
    <name type="scientific">Candidatus Schekmanbacteria bacterium RBG_13_48_7</name>
    <dbReference type="NCBI Taxonomy" id="1817878"/>
    <lineage>
        <taxon>Bacteria</taxon>
        <taxon>Candidatus Schekmaniibacteriota</taxon>
    </lineage>
</organism>
<name>A0A1F7S176_9BACT</name>
<evidence type="ECO:0000256" key="5">
    <source>
        <dbReference type="ARBA" id="ARBA00023136"/>
    </source>
</evidence>
<evidence type="ECO:0000256" key="1">
    <source>
        <dbReference type="ARBA" id="ARBA00004141"/>
    </source>
</evidence>
<dbReference type="InterPro" id="IPR003339">
    <property type="entry name" value="ABC/ECF_trnsptr_transmembrane"/>
</dbReference>
<keyword evidence="4 6" id="KW-1133">Transmembrane helix</keyword>
<reference evidence="7 8" key="1">
    <citation type="journal article" date="2016" name="Nat. Commun.">
        <title>Thousands of microbial genomes shed light on interconnected biogeochemical processes in an aquifer system.</title>
        <authorList>
            <person name="Anantharaman K."/>
            <person name="Brown C.T."/>
            <person name="Hug L.A."/>
            <person name="Sharon I."/>
            <person name="Castelle C.J."/>
            <person name="Probst A.J."/>
            <person name="Thomas B.C."/>
            <person name="Singh A."/>
            <person name="Wilkins M.J."/>
            <person name="Karaoz U."/>
            <person name="Brodie E.L."/>
            <person name="Williams K.H."/>
            <person name="Hubbard S.S."/>
            <person name="Banfield J.F."/>
        </authorList>
    </citation>
    <scope>NUCLEOTIDE SEQUENCE [LARGE SCALE GENOMIC DNA]</scope>
</reference>
<gene>
    <name evidence="7" type="ORF">A2161_01095</name>
</gene>
<keyword evidence="3 6" id="KW-0812">Transmembrane</keyword>
<feature type="transmembrane region" description="Helical" evidence="6">
    <location>
        <begin position="98"/>
        <end position="117"/>
    </location>
</feature>
<comment type="subcellular location">
    <subcellularLocation>
        <location evidence="1">Membrane</location>
        <topology evidence="1">Multi-pass membrane protein</topology>
    </subcellularLocation>
</comment>
<dbReference type="Proteomes" id="UP000179266">
    <property type="component" value="Unassembled WGS sequence"/>
</dbReference>
<protein>
    <submittedName>
        <fullName evidence="7">Cobalt permease</fullName>
    </submittedName>
</protein>
<feature type="transmembrane region" description="Helical" evidence="6">
    <location>
        <begin position="123"/>
        <end position="143"/>
    </location>
</feature>
<dbReference type="EMBL" id="MGDD01000110">
    <property type="protein sequence ID" value="OGL46857.1"/>
    <property type="molecule type" value="Genomic_DNA"/>
</dbReference>
<dbReference type="Pfam" id="PF02361">
    <property type="entry name" value="CbiQ"/>
    <property type="match status" value="1"/>
</dbReference>
<evidence type="ECO:0000256" key="3">
    <source>
        <dbReference type="ARBA" id="ARBA00022692"/>
    </source>
</evidence>
<evidence type="ECO:0000256" key="2">
    <source>
        <dbReference type="ARBA" id="ARBA00022475"/>
    </source>
</evidence>
<comment type="caution">
    <text evidence="7">The sequence shown here is derived from an EMBL/GenBank/DDBJ whole genome shotgun (WGS) entry which is preliminary data.</text>
</comment>
<evidence type="ECO:0000313" key="7">
    <source>
        <dbReference type="EMBL" id="OGL46857.1"/>
    </source>
</evidence>
<evidence type="ECO:0000313" key="8">
    <source>
        <dbReference type="Proteomes" id="UP000179266"/>
    </source>
</evidence>
<dbReference type="PANTHER" id="PTHR34857:SF2">
    <property type="entry name" value="SLL0384 PROTEIN"/>
    <property type="match status" value="1"/>
</dbReference>
<sequence length="264" mass="30524">MPDWLLENENYILQTDRDTFINKSILTLLSVISRIRNQNGYKKERFNINVAFKVAFTFMLIVLLSISGSFTYTIIIITYLLVILSLMQAEEIIKILKLSFVMTAFTFVILIPAAFWGNGYSSVMITLKVFATITAINILSHTTRWNSITNALKRFFIPDIFILVLDITIKYIFMLGDFSLNMLYSLKLRSVGKNRSKYSSLSGIAGTMFIKSKEMAEDMYSAMECRGFTGEYRIYNRFKFTLTDFLYIIINIGMIFIFVHLGRI</sequence>
<dbReference type="PANTHER" id="PTHR34857">
    <property type="entry name" value="SLL0384 PROTEIN"/>
    <property type="match status" value="1"/>
</dbReference>
<evidence type="ECO:0000256" key="4">
    <source>
        <dbReference type="ARBA" id="ARBA00022989"/>
    </source>
</evidence>
<dbReference type="AlphaFoldDB" id="A0A1F7S176"/>